<evidence type="ECO:0000313" key="9">
    <source>
        <dbReference type="EMBL" id="KHJ35450.1"/>
    </source>
</evidence>
<dbReference type="EMBL" id="JNVN01000389">
    <property type="protein sequence ID" value="KHJ35450.1"/>
    <property type="molecule type" value="Genomic_DNA"/>
</dbReference>
<dbReference type="Proteomes" id="UP000030854">
    <property type="component" value="Unassembled WGS sequence"/>
</dbReference>
<dbReference type="InterPro" id="IPR022596">
    <property type="entry name" value="GPR1/2/3_C"/>
</dbReference>
<dbReference type="GO" id="GO:0005886">
    <property type="term" value="C:plasma membrane"/>
    <property type="evidence" value="ECO:0007669"/>
    <property type="project" value="TreeGrafter"/>
</dbReference>
<dbReference type="Gene3D" id="1.20.1070.10">
    <property type="entry name" value="Rhodopsin 7-helix transmembrane proteins"/>
    <property type="match status" value="1"/>
</dbReference>
<feature type="compositionally biased region" description="Basic and acidic residues" evidence="5">
    <location>
        <begin position="553"/>
        <end position="569"/>
    </location>
</feature>
<dbReference type="AlphaFoldDB" id="A0A0B1PDL3"/>
<feature type="transmembrane region" description="Helical" evidence="6">
    <location>
        <begin position="441"/>
        <end position="462"/>
    </location>
</feature>
<feature type="transmembrane region" description="Helical" evidence="6">
    <location>
        <begin position="90"/>
        <end position="108"/>
    </location>
</feature>
<dbReference type="HOGENOM" id="CLU_017709_1_1_1"/>
<feature type="transmembrane region" description="Helical" evidence="6">
    <location>
        <begin position="120"/>
        <end position="145"/>
    </location>
</feature>
<dbReference type="Pfam" id="PF11710">
    <property type="entry name" value="Git3"/>
    <property type="match status" value="1"/>
</dbReference>
<organism evidence="9 10">
    <name type="scientific">Uncinula necator</name>
    <name type="common">Grape powdery mildew</name>
    <dbReference type="NCBI Taxonomy" id="52586"/>
    <lineage>
        <taxon>Eukaryota</taxon>
        <taxon>Fungi</taxon>
        <taxon>Dikarya</taxon>
        <taxon>Ascomycota</taxon>
        <taxon>Pezizomycotina</taxon>
        <taxon>Leotiomycetes</taxon>
        <taxon>Erysiphales</taxon>
        <taxon>Erysiphaceae</taxon>
        <taxon>Erysiphe</taxon>
    </lineage>
</organism>
<dbReference type="SUPFAM" id="SSF81321">
    <property type="entry name" value="Family A G protein-coupled receptor-like"/>
    <property type="match status" value="1"/>
</dbReference>
<evidence type="ECO:0000256" key="5">
    <source>
        <dbReference type="SAM" id="MobiDB-lite"/>
    </source>
</evidence>
<dbReference type="GO" id="GO:0004930">
    <property type="term" value="F:G protein-coupled receptor activity"/>
    <property type="evidence" value="ECO:0007669"/>
    <property type="project" value="TreeGrafter"/>
</dbReference>
<dbReference type="GO" id="GO:0007189">
    <property type="term" value="P:adenylate cyclase-activating G protein-coupled receptor signaling pathway"/>
    <property type="evidence" value="ECO:0007669"/>
    <property type="project" value="TreeGrafter"/>
</dbReference>
<evidence type="ECO:0000313" key="10">
    <source>
        <dbReference type="Proteomes" id="UP000030854"/>
    </source>
</evidence>
<evidence type="ECO:0000256" key="4">
    <source>
        <dbReference type="ARBA" id="ARBA00023136"/>
    </source>
</evidence>
<feature type="domain" description="Glucose receptor Git3-like N-terminal" evidence="7">
    <location>
        <begin position="49"/>
        <end position="235"/>
    </location>
</feature>
<evidence type="ECO:0000259" key="8">
    <source>
        <dbReference type="Pfam" id="PF11970"/>
    </source>
</evidence>
<dbReference type="Pfam" id="PF11970">
    <property type="entry name" value="GPR_Gpa2_C"/>
    <property type="match status" value="1"/>
</dbReference>
<keyword evidence="10" id="KW-1185">Reference proteome</keyword>
<feature type="transmembrane region" description="Helical" evidence="6">
    <location>
        <begin position="166"/>
        <end position="188"/>
    </location>
</feature>
<proteinExistence type="predicted"/>
<feature type="transmembrane region" description="Helical" evidence="6">
    <location>
        <begin position="208"/>
        <end position="229"/>
    </location>
</feature>
<evidence type="ECO:0000256" key="1">
    <source>
        <dbReference type="ARBA" id="ARBA00004141"/>
    </source>
</evidence>
<dbReference type="PANTHER" id="PTHR23112">
    <property type="entry name" value="G PROTEIN-COUPLED RECEPTOR 157-RELATED"/>
    <property type="match status" value="1"/>
</dbReference>
<evidence type="ECO:0000256" key="2">
    <source>
        <dbReference type="ARBA" id="ARBA00022692"/>
    </source>
</evidence>
<reference evidence="9 10" key="1">
    <citation type="journal article" date="2014" name="BMC Genomics">
        <title>Adaptive genomic structural variation in the grape powdery mildew pathogen, Erysiphe necator.</title>
        <authorList>
            <person name="Jones L."/>
            <person name="Riaz S."/>
            <person name="Morales-Cruz A."/>
            <person name="Amrine K.C."/>
            <person name="McGuire B."/>
            <person name="Gubler W.D."/>
            <person name="Walker M.A."/>
            <person name="Cantu D."/>
        </authorList>
    </citation>
    <scope>NUCLEOTIDE SEQUENCE [LARGE SCALE GENOMIC DNA]</scope>
    <source>
        <strain evidence="10">c</strain>
    </source>
</reference>
<feature type="domain" description="G protein-coupled receptor GPR1/2/3 C-terminal" evidence="8">
    <location>
        <begin position="430"/>
        <end position="504"/>
    </location>
</feature>
<accession>A0A0B1PDL3</accession>
<comment type="subcellular location">
    <subcellularLocation>
        <location evidence="1">Membrane</location>
        <topology evidence="1">Multi-pass membrane protein</topology>
    </subcellularLocation>
</comment>
<sequence>MASSSLGPITTEVPTTAFERTLEIYLNDASTTTSTLVKSSTDEYRILIFLSFFFASISVISSALAFYWFIKMRRSFRHDLIMLLIQSDMFKALWFMSYPLVFLVSGPVRSESAFCQISGFFLTVGIEQSDIAVLIIAVHSALHIFKNKPFGKEEGLYPYRHTAYTIWCLFPLGMASLAFLGGPHAYVVSEAHCYLPSRPLWYKQTLSWVPRYFIFIIILGTYCSIYYYVRNKFHSFTKDDMEIPRSYLPYSRSRAPTPPLCSNGLTLESSITSRDENEETSSITKNFTQKGSKSHAAHFMMTASFARISDSNIPPVRSPIRSSVGRLSIRNSISIYPLPNNLRSALLSPHHTFAISETSADPPEATSPWFEMCIRRYSTPASNQSIPSPNTENVNITSMIPVTSKIPTTVSVAQIQQSLSHITGRAEMMARRDQIQRQLRFLFIYPLIYMGMWLMPFVSNVIQFDDKYALNPPFPLSCITTVSIGIQAFVDCWLFVSREKPWRHIPGNNGSFWASLKFWTDWSGLAVVNGYNSGPGRTRDEMVREARAAYQRRDDELASRRNQLDESGGKYEYPNPQRCWWDAERSGDFDIISSVEEEK</sequence>
<keyword evidence="9" id="KW-0675">Receptor</keyword>
<protein>
    <submittedName>
        <fullName evidence="9">Putative plasma membrane g protein coupled receptor</fullName>
    </submittedName>
</protein>
<keyword evidence="4 6" id="KW-0472">Membrane</keyword>
<dbReference type="STRING" id="52586.A0A0B1PDL3"/>
<comment type="caution">
    <text evidence="9">The sequence shown here is derived from an EMBL/GenBank/DDBJ whole genome shotgun (WGS) entry which is preliminary data.</text>
</comment>
<feature type="transmembrane region" description="Helical" evidence="6">
    <location>
        <begin position="474"/>
        <end position="496"/>
    </location>
</feature>
<gene>
    <name evidence="9" type="ORF">EV44_g5625</name>
</gene>
<name>A0A0B1PDL3_UNCNE</name>
<keyword evidence="2 6" id="KW-0812">Transmembrane</keyword>
<evidence type="ECO:0000259" key="7">
    <source>
        <dbReference type="Pfam" id="PF11710"/>
    </source>
</evidence>
<evidence type="ECO:0000256" key="6">
    <source>
        <dbReference type="SAM" id="Phobius"/>
    </source>
</evidence>
<evidence type="ECO:0000256" key="3">
    <source>
        <dbReference type="ARBA" id="ARBA00022989"/>
    </source>
</evidence>
<dbReference type="OMA" id="FWFFRMR"/>
<feature type="region of interest" description="Disordered" evidence="5">
    <location>
        <begin position="553"/>
        <end position="575"/>
    </location>
</feature>
<dbReference type="InterPro" id="IPR023041">
    <property type="entry name" value="Glucose_rcpt_Git3-like_N"/>
</dbReference>
<feature type="transmembrane region" description="Helical" evidence="6">
    <location>
        <begin position="46"/>
        <end position="70"/>
    </location>
</feature>
<dbReference type="PANTHER" id="PTHR23112:SF37">
    <property type="entry name" value="G PROTEIN-COUPLED RECEPTOR GPR1"/>
    <property type="match status" value="1"/>
</dbReference>
<keyword evidence="3 6" id="KW-1133">Transmembrane helix</keyword>